<protein>
    <submittedName>
        <fullName evidence="1">Uncharacterized protein</fullName>
    </submittedName>
</protein>
<name>J9EZK4_WUCBA</name>
<sequence length="70" mass="7557">MVPISCFISSAGYLSIKWILVKSTLTNADAVAIPLPPLTLSLPYFGATAIAVEAEEPHTYDNLTMNCANW</sequence>
<evidence type="ECO:0000313" key="2">
    <source>
        <dbReference type="Proteomes" id="UP000004810"/>
    </source>
</evidence>
<organism evidence="1 2">
    <name type="scientific">Wuchereria bancrofti</name>
    <dbReference type="NCBI Taxonomy" id="6293"/>
    <lineage>
        <taxon>Eukaryota</taxon>
        <taxon>Metazoa</taxon>
        <taxon>Ecdysozoa</taxon>
        <taxon>Nematoda</taxon>
        <taxon>Chromadorea</taxon>
        <taxon>Rhabditida</taxon>
        <taxon>Spirurina</taxon>
        <taxon>Spiruromorpha</taxon>
        <taxon>Filarioidea</taxon>
        <taxon>Onchocercidae</taxon>
        <taxon>Wuchereria</taxon>
    </lineage>
</organism>
<gene>
    <name evidence="1" type="ORF">WUBG_06448</name>
</gene>
<accession>J9EZK4</accession>
<evidence type="ECO:0000313" key="1">
    <source>
        <dbReference type="EMBL" id="EJW82642.1"/>
    </source>
</evidence>
<dbReference type="AlphaFoldDB" id="J9EZK4"/>
<proteinExistence type="predicted"/>
<reference evidence="2" key="1">
    <citation type="submission" date="2012-08" db="EMBL/GenBank/DDBJ databases">
        <title>The Genome Sequence of Wuchereria bancrofti.</title>
        <authorList>
            <person name="Nutman T.B."/>
            <person name="Fink D.L."/>
            <person name="Russ C."/>
            <person name="Young S."/>
            <person name="Zeng Q."/>
            <person name="Koehrsen M."/>
            <person name="Alvarado L."/>
            <person name="Berlin A."/>
            <person name="Chapman S.B."/>
            <person name="Chen Z."/>
            <person name="Freedman E."/>
            <person name="Gellesch M."/>
            <person name="Goldberg J."/>
            <person name="Griggs A."/>
            <person name="Gujja S."/>
            <person name="Heilman E.R."/>
            <person name="Heiman D."/>
            <person name="Hepburn T."/>
            <person name="Howarth C."/>
            <person name="Jen D."/>
            <person name="Larson L."/>
            <person name="Lewis B."/>
            <person name="Mehta T."/>
            <person name="Park D."/>
            <person name="Pearson M."/>
            <person name="Roberts A."/>
            <person name="Saif S."/>
            <person name="Shea T."/>
            <person name="Shenoy N."/>
            <person name="Sisk P."/>
            <person name="Stolte C."/>
            <person name="Sykes S."/>
            <person name="Walk T."/>
            <person name="White J."/>
            <person name="Yandava C."/>
            <person name="Haas B."/>
            <person name="Henn M.R."/>
            <person name="Nusbaum C."/>
            <person name="Birren B."/>
        </authorList>
    </citation>
    <scope>NUCLEOTIDE SEQUENCE [LARGE SCALE GENOMIC DNA]</scope>
    <source>
        <strain evidence="2">NA</strain>
    </source>
</reference>
<dbReference type="EMBL" id="ADBV01002736">
    <property type="protein sequence ID" value="EJW82642.1"/>
    <property type="molecule type" value="Genomic_DNA"/>
</dbReference>
<comment type="caution">
    <text evidence="1">The sequence shown here is derived from an EMBL/GenBank/DDBJ whole genome shotgun (WGS) entry which is preliminary data.</text>
</comment>
<dbReference type="Proteomes" id="UP000004810">
    <property type="component" value="Unassembled WGS sequence"/>
</dbReference>